<gene>
    <name evidence="1" type="ORF">TorRG33x02_001910</name>
</gene>
<dbReference type="AlphaFoldDB" id="A0A2P5G1J2"/>
<organism evidence="1 2">
    <name type="scientific">Trema orientale</name>
    <name type="common">Charcoal tree</name>
    <name type="synonym">Celtis orientalis</name>
    <dbReference type="NCBI Taxonomy" id="63057"/>
    <lineage>
        <taxon>Eukaryota</taxon>
        <taxon>Viridiplantae</taxon>
        <taxon>Streptophyta</taxon>
        <taxon>Embryophyta</taxon>
        <taxon>Tracheophyta</taxon>
        <taxon>Spermatophyta</taxon>
        <taxon>Magnoliopsida</taxon>
        <taxon>eudicotyledons</taxon>
        <taxon>Gunneridae</taxon>
        <taxon>Pentapetalae</taxon>
        <taxon>rosids</taxon>
        <taxon>fabids</taxon>
        <taxon>Rosales</taxon>
        <taxon>Cannabaceae</taxon>
        <taxon>Trema</taxon>
    </lineage>
</organism>
<accession>A0A2P5G1J2</accession>
<evidence type="ECO:0000313" key="2">
    <source>
        <dbReference type="Proteomes" id="UP000237000"/>
    </source>
</evidence>
<sequence length="123" mass="13286">MCRKQSAHEIPKIGHVYLLSRAQAQPKRAACSTSQTCARVAPATWLLHGSSTPLFSGCATSQYVVPTVKPTSHVCHPCPRLCAHAPRTTRPTSQVRASLAPWDSVVGTPCRPRLSVMTESMPP</sequence>
<dbReference type="InParanoid" id="A0A2P5G1J2"/>
<dbReference type="EMBL" id="JXTC01000001">
    <property type="protein sequence ID" value="POO03887.1"/>
    <property type="molecule type" value="Genomic_DNA"/>
</dbReference>
<dbReference type="Proteomes" id="UP000237000">
    <property type="component" value="Unassembled WGS sequence"/>
</dbReference>
<comment type="caution">
    <text evidence="1">The sequence shown here is derived from an EMBL/GenBank/DDBJ whole genome shotgun (WGS) entry which is preliminary data.</text>
</comment>
<protein>
    <submittedName>
        <fullName evidence="1">Uncharacterized protein</fullName>
    </submittedName>
</protein>
<keyword evidence="2" id="KW-1185">Reference proteome</keyword>
<name>A0A2P5G1J2_TREOI</name>
<proteinExistence type="predicted"/>
<reference evidence="2" key="1">
    <citation type="submission" date="2016-06" db="EMBL/GenBank/DDBJ databases">
        <title>Parallel loss of symbiosis genes in relatives of nitrogen-fixing non-legume Parasponia.</title>
        <authorList>
            <person name="Van Velzen R."/>
            <person name="Holmer R."/>
            <person name="Bu F."/>
            <person name="Rutten L."/>
            <person name="Van Zeijl A."/>
            <person name="Liu W."/>
            <person name="Santuari L."/>
            <person name="Cao Q."/>
            <person name="Sharma T."/>
            <person name="Shen D."/>
            <person name="Roswanjaya Y."/>
            <person name="Wardhani T."/>
            <person name="Kalhor M.S."/>
            <person name="Jansen J."/>
            <person name="Van den Hoogen J."/>
            <person name="Gungor B."/>
            <person name="Hartog M."/>
            <person name="Hontelez J."/>
            <person name="Verver J."/>
            <person name="Yang W.-C."/>
            <person name="Schijlen E."/>
            <person name="Repin R."/>
            <person name="Schilthuizen M."/>
            <person name="Schranz E."/>
            <person name="Heidstra R."/>
            <person name="Miyata K."/>
            <person name="Fedorova E."/>
            <person name="Kohlen W."/>
            <person name="Bisseling T."/>
            <person name="Smit S."/>
            <person name="Geurts R."/>
        </authorList>
    </citation>
    <scope>NUCLEOTIDE SEQUENCE [LARGE SCALE GENOMIC DNA]</scope>
    <source>
        <strain evidence="2">cv. RG33-2</strain>
    </source>
</reference>
<evidence type="ECO:0000313" key="1">
    <source>
        <dbReference type="EMBL" id="POO03887.1"/>
    </source>
</evidence>